<name>A0A813DMZ2_POLGL</name>
<evidence type="ECO:0000256" key="4">
    <source>
        <dbReference type="SAM" id="Phobius"/>
    </source>
</evidence>
<dbReference type="Pfam" id="PF13812">
    <property type="entry name" value="PPR_3"/>
    <property type="match status" value="1"/>
</dbReference>
<dbReference type="PANTHER" id="PTHR47447">
    <property type="entry name" value="OS03G0856100 PROTEIN"/>
    <property type="match status" value="1"/>
</dbReference>
<feature type="non-terminal residue" evidence="5">
    <location>
        <position position="1"/>
    </location>
</feature>
<feature type="transmembrane region" description="Helical" evidence="4">
    <location>
        <begin position="561"/>
        <end position="584"/>
    </location>
</feature>
<dbReference type="EMBL" id="CAJNNV010002693">
    <property type="protein sequence ID" value="CAE8587634.1"/>
    <property type="molecule type" value="Genomic_DNA"/>
</dbReference>
<dbReference type="InterPro" id="IPR011990">
    <property type="entry name" value="TPR-like_helical_dom_sf"/>
</dbReference>
<evidence type="ECO:0000256" key="1">
    <source>
        <dbReference type="ARBA" id="ARBA00022737"/>
    </source>
</evidence>
<keyword evidence="1" id="KW-0677">Repeat</keyword>
<dbReference type="Pfam" id="PF01535">
    <property type="entry name" value="PPR"/>
    <property type="match status" value="2"/>
</dbReference>
<evidence type="ECO:0000256" key="3">
    <source>
        <dbReference type="SAM" id="MobiDB-lite"/>
    </source>
</evidence>
<keyword evidence="4" id="KW-0472">Membrane</keyword>
<feature type="repeat" description="PPR" evidence="2">
    <location>
        <begin position="1079"/>
        <end position="1113"/>
    </location>
</feature>
<accession>A0A813DMZ2</accession>
<dbReference type="Proteomes" id="UP000654075">
    <property type="component" value="Unassembled WGS sequence"/>
</dbReference>
<feature type="transmembrane region" description="Helical" evidence="4">
    <location>
        <begin position="664"/>
        <end position="686"/>
    </location>
</feature>
<dbReference type="PANTHER" id="PTHR47447:SF24">
    <property type="entry name" value="PENTATRICOPEPTIDE REPEAT-CONTAINING PROTEIN"/>
    <property type="match status" value="1"/>
</dbReference>
<feature type="transmembrane region" description="Helical" evidence="4">
    <location>
        <begin position="706"/>
        <end position="724"/>
    </location>
</feature>
<feature type="transmembrane region" description="Helical" evidence="4">
    <location>
        <begin position="522"/>
        <end position="541"/>
    </location>
</feature>
<evidence type="ECO:0000313" key="6">
    <source>
        <dbReference type="Proteomes" id="UP000654075"/>
    </source>
</evidence>
<comment type="caution">
    <text evidence="5">The sequence shown here is derived from an EMBL/GenBank/DDBJ whole genome shotgun (WGS) entry which is preliminary data.</text>
</comment>
<keyword evidence="6" id="KW-1185">Reference proteome</keyword>
<dbReference type="NCBIfam" id="TIGR00756">
    <property type="entry name" value="PPR"/>
    <property type="match status" value="1"/>
</dbReference>
<dbReference type="InterPro" id="IPR002885">
    <property type="entry name" value="PPR_rpt"/>
</dbReference>
<feature type="repeat" description="PPR" evidence="2">
    <location>
        <begin position="946"/>
        <end position="980"/>
    </location>
</feature>
<feature type="transmembrane region" description="Helical" evidence="4">
    <location>
        <begin position="605"/>
        <end position="625"/>
    </location>
</feature>
<evidence type="ECO:0008006" key="7">
    <source>
        <dbReference type="Google" id="ProtNLM"/>
    </source>
</evidence>
<feature type="region of interest" description="Disordered" evidence="3">
    <location>
        <begin position="45"/>
        <end position="67"/>
    </location>
</feature>
<evidence type="ECO:0000313" key="5">
    <source>
        <dbReference type="EMBL" id="CAE8587634.1"/>
    </source>
</evidence>
<gene>
    <name evidence="5" type="ORF">PGLA1383_LOCUS6467</name>
</gene>
<feature type="transmembrane region" description="Helical" evidence="4">
    <location>
        <begin position="760"/>
        <end position="779"/>
    </location>
</feature>
<feature type="repeat" description="PPR" evidence="2">
    <location>
        <begin position="1114"/>
        <end position="1148"/>
    </location>
</feature>
<feature type="compositionally biased region" description="Low complexity" evidence="3">
    <location>
        <begin position="45"/>
        <end position="66"/>
    </location>
</feature>
<protein>
    <recommendedName>
        <fullName evidence="7">Sugar phosphate transporter domain-containing protein</fullName>
    </recommendedName>
</protein>
<proteinExistence type="predicted"/>
<keyword evidence="4" id="KW-1133">Transmembrane helix</keyword>
<organism evidence="5 6">
    <name type="scientific">Polarella glacialis</name>
    <name type="common">Dinoflagellate</name>
    <dbReference type="NCBI Taxonomy" id="89957"/>
    <lineage>
        <taxon>Eukaryota</taxon>
        <taxon>Sar</taxon>
        <taxon>Alveolata</taxon>
        <taxon>Dinophyceae</taxon>
        <taxon>Suessiales</taxon>
        <taxon>Suessiaceae</taxon>
        <taxon>Polarella</taxon>
    </lineage>
</organism>
<keyword evidence="4" id="KW-0812">Transmembrane</keyword>
<reference evidence="5" key="1">
    <citation type="submission" date="2021-02" db="EMBL/GenBank/DDBJ databases">
        <authorList>
            <person name="Dougan E. K."/>
            <person name="Rhodes N."/>
            <person name="Thang M."/>
            <person name="Chan C."/>
        </authorList>
    </citation>
    <scope>NUCLEOTIDE SEQUENCE</scope>
</reference>
<dbReference type="Gene3D" id="1.25.40.10">
    <property type="entry name" value="Tetratricopeptide repeat domain"/>
    <property type="match status" value="2"/>
</dbReference>
<dbReference type="PROSITE" id="PS51375">
    <property type="entry name" value="PPR"/>
    <property type="match status" value="3"/>
</dbReference>
<evidence type="ECO:0000256" key="2">
    <source>
        <dbReference type="PROSITE-ProRule" id="PRU00708"/>
    </source>
</evidence>
<feature type="transmembrane region" description="Helical" evidence="4">
    <location>
        <begin position="631"/>
        <end position="652"/>
    </location>
</feature>
<sequence length="1384" mass="147118">MVGCSSLAYILLVFVVLCLFVCCHCCCSPRSEQWLAVFRRQESTTTTATTTTTTTNTTTTTTSTTTRRQVSCNLEELPGQLEPKGGNRSSACYQNSLTLSVLDAQLRPTRPLRELRFMSLLNNNNTNHNNKNNNNNDNNKFKNGRHACPLLSADLKGNASHFGLSSPRLVSISNPSSPKVLLFFSSAASAEILPCSSADVTHVAELPATLLPDHASPISMQSGPGSGPSRVADVPEGLAPFPYPSTTAVGHASGSVSVSQVLAAETSESQVLMEQSLEPHVLLDFDLKRKLVGSRLWTTSSPQLLSWLARRDPDSEGASAHAQLHSGATPIFMAATPSDFPVQGPLYLSVLQHAQNSSSSSYLYAFEAHPPFQILWVADRRLPLDMERGIPGAAAPHVGLLHSAKGVSANGTDELWVLYSSGGSAARRLVIPWQGLPSFLQSSEAPSLPASEAPSLPAPGHKEHKLLPVSEIAVMAGIFMVSLFLSTSENAGAASTTVSWTMASVGMSIFNKEAAHRFEATLLLVILQMFMANIIIIATRYEELKIVNWASFARWLPVPFFFAGMLATSLLALKETTVTTVLILRNVLPLIAFAAEKSLFGIPKVISAGPIYALTATLIGTIIYGCDNISVTQYSALLIFLNCVMTVCDKLLQRRLLTCPDFQESLATCMVTNNTIGVLPLLVLALGTGETSSWAGTVAEATASCWFLVILSGASGCALGYLGLRLGRLVSATMVLVLQNFSKLGVVCLGMILYQDALTAVAAGGCVISLGGSAWYSSLMMPRDPAPPVEGKNDALKLVPDEKLGGAIGKHALVRLQSDISACEEASLSEVRDQSSEASSAASFLQEEEGLISHCTGQSLQGSQVLNSEPRDSSATALLSAIVACERGRQWQQAIALLLSREQADCGLLDASHFSSTISACGKGSRWELACWLLADCMPRASVAPNVVACNAAANACGLTGRWAQALAWFRELRALRLHPTVASCNTAISACSRVSRWERCLALFWEMLPLPQKPQKLHAEKPLELLLPGGQGEGSLRPDVAACNAALSACEKAQRWEKALGILEEMRAGVWGELAKPDEVSHNAVISACEKRGKWRLALGLLRSMRPRDILPDLVSYNAAMGACQKCGQWELTLALFAEMAESAALLWSVVSVNAAIGACEQASHWQQVLRILQLQSVDDGRQGAGAGVRVGSRPAINAASLVSSSRAFEFAGQLRFATVLGEKLRASVSRWRRGDVGDVAEASPVLQAVYRHTGIEAALASGVSTALLGRASSELQHKLSRALGSLASSASARQRSPASRLQDPSLEVVFALGGATAKTLLEHGGGRAQWSSPEDRAQAAAVAGSWHDPGGNLALPAQPGIAVLSAWAAFSLAPPGQLAGWQ</sequence>
<feature type="transmembrane region" description="Helical" evidence="4">
    <location>
        <begin position="6"/>
        <end position="27"/>
    </location>
</feature>